<evidence type="ECO:0000313" key="5">
    <source>
        <dbReference type="EMBL" id="MFC6289096.1"/>
    </source>
</evidence>
<protein>
    <submittedName>
        <fullName evidence="5">MarR family winged helix-turn-helix transcriptional regulator</fullName>
    </submittedName>
</protein>
<dbReference type="RefSeq" id="WP_125575824.1">
    <property type="nucleotide sequence ID" value="NZ_JBHSSO010000008.1"/>
</dbReference>
<comment type="caution">
    <text evidence="5">The sequence shown here is derived from an EMBL/GenBank/DDBJ whole genome shotgun (WGS) entry which is preliminary data.</text>
</comment>
<evidence type="ECO:0000256" key="3">
    <source>
        <dbReference type="ARBA" id="ARBA00023163"/>
    </source>
</evidence>
<evidence type="ECO:0000313" key="6">
    <source>
        <dbReference type="Proteomes" id="UP001596258"/>
    </source>
</evidence>
<evidence type="ECO:0000256" key="1">
    <source>
        <dbReference type="ARBA" id="ARBA00023015"/>
    </source>
</evidence>
<keyword evidence="6" id="KW-1185">Reference proteome</keyword>
<dbReference type="PANTHER" id="PTHR33164">
    <property type="entry name" value="TRANSCRIPTIONAL REGULATOR, MARR FAMILY"/>
    <property type="match status" value="1"/>
</dbReference>
<accession>A0ABW1U8A9</accession>
<organism evidence="5 6">
    <name type="scientific">Levilactobacillus angrenensis</name>
    <dbReference type="NCBI Taxonomy" id="2486020"/>
    <lineage>
        <taxon>Bacteria</taxon>
        <taxon>Bacillati</taxon>
        <taxon>Bacillota</taxon>
        <taxon>Bacilli</taxon>
        <taxon>Lactobacillales</taxon>
        <taxon>Lactobacillaceae</taxon>
        <taxon>Levilactobacillus</taxon>
    </lineage>
</organism>
<dbReference type="InterPro" id="IPR036390">
    <property type="entry name" value="WH_DNA-bd_sf"/>
</dbReference>
<dbReference type="InterPro" id="IPR023187">
    <property type="entry name" value="Tscrpt_reg_MarR-type_CS"/>
</dbReference>
<name>A0ABW1U8A9_9LACO</name>
<dbReference type="CDD" id="cd00090">
    <property type="entry name" value="HTH_ARSR"/>
    <property type="match status" value="1"/>
</dbReference>
<gene>
    <name evidence="5" type="ORF">ACFP1M_02555</name>
</gene>
<dbReference type="SUPFAM" id="SSF46785">
    <property type="entry name" value="Winged helix' DNA-binding domain"/>
    <property type="match status" value="1"/>
</dbReference>
<feature type="domain" description="HTH marR-type" evidence="4">
    <location>
        <begin position="1"/>
        <end position="144"/>
    </location>
</feature>
<dbReference type="EMBL" id="JBHSSO010000008">
    <property type="protein sequence ID" value="MFC6289096.1"/>
    <property type="molecule type" value="Genomic_DNA"/>
</dbReference>
<sequence length="176" mass="19352">MTEKSRDLMKIFGKLLQNRALLMTVGHQPGMGGHGGPGGRGQMGLLQVLSQSTHGLTNAEIAEILDIRPSSVSALITKLVDTGLVERVPSETDKRAVIVKLSAQGREMFDQYDARMDDWSTRLFAGLTDAEQTQLAELLTKLNHHVDDLDWREMMGHDHPHFGGGARGPLGGWPRF</sequence>
<dbReference type="PROSITE" id="PS50995">
    <property type="entry name" value="HTH_MARR_2"/>
    <property type="match status" value="1"/>
</dbReference>
<keyword evidence="1" id="KW-0805">Transcription regulation</keyword>
<dbReference type="PROSITE" id="PS01117">
    <property type="entry name" value="HTH_MARR_1"/>
    <property type="match status" value="1"/>
</dbReference>
<dbReference type="InterPro" id="IPR011991">
    <property type="entry name" value="ArsR-like_HTH"/>
</dbReference>
<dbReference type="InterPro" id="IPR039422">
    <property type="entry name" value="MarR/SlyA-like"/>
</dbReference>
<dbReference type="SMART" id="SM00347">
    <property type="entry name" value="HTH_MARR"/>
    <property type="match status" value="1"/>
</dbReference>
<reference evidence="6" key="1">
    <citation type="journal article" date="2019" name="Int. J. Syst. Evol. Microbiol.">
        <title>The Global Catalogue of Microorganisms (GCM) 10K type strain sequencing project: providing services to taxonomists for standard genome sequencing and annotation.</title>
        <authorList>
            <consortium name="The Broad Institute Genomics Platform"/>
            <consortium name="The Broad Institute Genome Sequencing Center for Infectious Disease"/>
            <person name="Wu L."/>
            <person name="Ma J."/>
        </authorList>
    </citation>
    <scope>NUCLEOTIDE SEQUENCE [LARGE SCALE GENOMIC DNA]</scope>
    <source>
        <strain evidence="6">CCM 8893</strain>
    </source>
</reference>
<dbReference type="InterPro" id="IPR036388">
    <property type="entry name" value="WH-like_DNA-bd_sf"/>
</dbReference>
<dbReference type="Proteomes" id="UP001596258">
    <property type="component" value="Unassembled WGS sequence"/>
</dbReference>
<dbReference type="PANTHER" id="PTHR33164:SF104">
    <property type="entry name" value="TRANSCRIPTIONAL REGULATORY PROTEIN"/>
    <property type="match status" value="1"/>
</dbReference>
<keyword evidence="2" id="KW-0238">DNA-binding</keyword>
<dbReference type="InterPro" id="IPR000835">
    <property type="entry name" value="HTH_MarR-typ"/>
</dbReference>
<dbReference type="Pfam" id="PF12802">
    <property type="entry name" value="MarR_2"/>
    <property type="match status" value="1"/>
</dbReference>
<proteinExistence type="predicted"/>
<evidence type="ECO:0000259" key="4">
    <source>
        <dbReference type="PROSITE" id="PS50995"/>
    </source>
</evidence>
<dbReference type="Gene3D" id="1.10.10.10">
    <property type="entry name" value="Winged helix-like DNA-binding domain superfamily/Winged helix DNA-binding domain"/>
    <property type="match status" value="1"/>
</dbReference>
<keyword evidence="3" id="KW-0804">Transcription</keyword>
<evidence type="ECO:0000256" key="2">
    <source>
        <dbReference type="ARBA" id="ARBA00023125"/>
    </source>
</evidence>
<dbReference type="PRINTS" id="PR00598">
    <property type="entry name" value="HTHMARR"/>
</dbReference>